<protein>
    <submittedName>
        <fullName evidence="2">Uncharacterized protein</fullName>
    </submittedName>
</protein>
<dbReference type="AlphaFoldDB" id="A0A6G7YQS9"/>
<gene>
    <name evidence="2" type="ORF">G7077_09485</name>
</gene>
<feature type="region of interest" description="Disordered" evidence="1">
    <location>
        <begin position="84"/>
        <end position="103"/>
    </location>
</feature>
<dbReference type="KEGG" id="spii:G7077_09485"/>
<evidence type="ECO:0000313" key="3">
    <source>
        <dbReference type="Proteomes" id="UP000503222"/>
    </source>
</evidence>
<dbReference type="EMBL" id="CP049869">
    <property type="protein sequence ID" value="QIK79092.1"/>
    <property type="molecule type" value="Genomic_DNA"/>
</dbReference>
<evidence type="ECO:0000313" key="2">
    <source>
        <dbReference type="EMBL" id="QIK79092.1"/>
    </source>
</evidence>
<name>A0A6G7YQS9_9SPHN</name>
<accession>A0A6G7YQS9</accession>
<organism evidence="2 3">
    <name type="scientific">Sphingomonas piscis</name>
    <dbReference type="NCBI Taxonomy" id="2714943"/>
    <lineage>
        <taxon>Bacteria</taxon>
        <taxon>Pseudomonadati</taxon>
        <taxon>Pseudomonadota</taxon>
        <taxon>Alphaproteobacteria</taxon>
        <taxon>Sphingomonadales</taxon>
        <taxon>Sphingomonadaceae</taxon>
        <taxon>Sphingomonas</taxon>
    </lineage>
</organism>
<dbReference type="Proteomes" id="UP000503222">
    <property type="component" value="Chromosome"/>
</dbReference>
<dbReference type="RefSeq" id="WP_166411483.1">
    <property type="nucleotide sequence ID" value="NZ_CP049869.1"/>
</dbReference>
<keyword evidence="3" id="KW-1185">Reference proteome</keyword>
<sequence>MDEYQIQVAGRLTALGFVLEVLLANELAAQPVEHTEVFKQELLSGARFIQAKPQSVIALRAIQAEAASVLERFVEKVREREADIRRQREGDQQGDEGSAVTTG</sequence>
<evidence type="ECO:0000256" key="1">
    <source>
        <dbReference type="SAM" id="MobiDB-lite"/>
    </source>
</evidence>
<proteinExistence type="predicted"/>
<reference evidence="2 3" key="1">
    <citation type="submission" date="2020-03" db="EMBL/GenBank/DDBJ databases">
        <title>Sphingomonas sp. nov., isolated from fish.</title>
        <authorList>
            <person name="Hyun D.-W."/>
            <person name="Bae J.-W."/>
        </authorList>
    </citation>
    <scope>NUCLEOTIDE SEQUENCE [LARGE SCALE GENOMIC DNA]</scope>
    <source>
        <strain evidence="2 3">HDW15B</strain>
    </source>
</reference>